<keyword evidence="4" id="KW-1185">Reference proteome</keyword>
<evidence type="ECO:0000313" key="3">
    <source>
        <dbReference type="EMBL" id="ABI99171.1"/>
    </source>
</evidence>
<dbReference type="SMART" id="SM00248">
    <property type="entry name" value="ANK"/>
    <property type="match status" value="5"/>
</dbReference>
<dbReference type="InterPro" id="IPR050745">
    <property type="entry name" value="Multifunctional_regulatory"/>
</dbReference>
<dbReference type="PANTHER" id="PTHR24189:SF50">
    <property type="entry name" value="ANKYRIN REPEAT AND SOCS BOX PROTEIN 2"/>
    <property type="match status" value="1"/>
</dbReference>
<evidence type="ECO:0000313" key="4">
    <source>
        <dbReference type="Proteomes" id="UP000000866"/>
    </source>
</evidence>
<dbReference type="EMBL" id="AY689436">
    <property type="protein sequence ID" value="ABI99171.1"/>
    <property type="molecule type" value="Genomic_DNA"/>
</dbReference>
<accession>Q08FY6</accession>
<dbReference type="KEGG" id="vg:3346327"/>
<dbReference type="Gene3D" id="1.25.40.20">
    <property type="entry name" value="Ankyrin repeat-containing domain"/>
    <property type="match status" value="1"/>
</dbReference>
<dbReference type="GeneID" id="3346327"/>
<dbReference type="Proteomes" id="UP000000866">
    <property type="component" value="Segment"/>
</dbReference>
<keyword evidence="1" id="KW-0677">Repeat</keyword>
<dbReference type="RefSeq" id="YP_227391.1">
    <property type="nucleotide sequence ID" value="NC_006966.1"/>
</dbReference>
<evidence type="ECO:0000256" key="2">
    <source>
        <dbReference type="ARBA" id="ARBA00023043"/>
    </source>
</evidence>
<sequence>MDMMSKECDFMDQVDYMFSKYSNPLFYYIESDDEEGVKKWINLSNENNDFNEPPILSCLDKEYVNKNILKLLIENGANVNCIIPGDNISLLSYYLTYNKNISEEILKILIEANANINEINSDGKNLLHVYLDNISINVEIMKFLIEMGNSPFNKDKHQNNILYTYLMYHDDQKIVDFLLSIGLDYEECNNMGLNCIDISKNRDIIFNKD</sequence>
<keyword evidence="2" id="KW-0040">ANK repeat</keyword>
<organismHost>
    <name type="scientific">Odocoileus hemionus</name>
    <name type="common">Mule deer</name>
    <name type="synonym">Cervus hemionus</name>
    <dbReference type="NCBI Taxonomy" id="9872"/>
</organismHost>
<reference evidence="3 4" key="1">
    <citation type="journal article" date="2005" name="J. Virol.">
        <title>Genome of deerpox virus.</title>
        <authorList>
            <person name="Afonso C.L."/>
            <person name="Delhon G."/>
            <person name="Tulman E.R."/>
            <person name="Lu Z."/>
            <person name="Zsak A."/>
            <person name="Becerra V.M."/>
            <person name="Zsak L."/>
            <person name="Kutish G.F."/>
            <person name="Rock D.L."/>
        </authorList>
    </citation>
    <scope>NUCLEOTIDE SEQUENCE [LARGE SCALE GENOMIC DNA]</scope>
    <source>
        <strain evidence="4">Mule deer/United States/W-848-83/1983</strain>
    </source>
</reference>
<dbReference type="OrthoDB" id="25115at10239"/>
<gene>
    <name evidence="3" type="ORF">DpV83gp014</name>
</gene>
<proteinExistence type="predicted"/>
<dbReference type="Pfam" id="PF12796">
    <property type="entry name" value="Ank_2"/>
    <property type="match status" value="1"/>
</dbReference>
<dbReference type="InterPro" id="IPR036770">
    <property type="entry name" value="Ankyrin_rpt-contain_sf"/>
</dbReference>
<evidence type="ECO:0000256" key="1">
    <source>
        <dbReference type="ARBA" id="ARBA00022737"/>
    </source>
</evidence>
<dbReference type="InterPro" id="IPR002110">
    <property type="entry name" value="Ankyrin_rpt"/>
</dbReference>
<dbReference type="PANTHER" id="PTHR24189">
    <property type="entry name" value="MYOTROPHIN"/>
    <property type="match status" value="1"/>
</dbReference>
<dbReference type="SUPFAM" id="SSF48403">
    <property type="entry name" value="Ankyrin repeat"/>
    <property type="match status" value="1"/>
</dbReference>
<organism evidence="3 4">
    <name type="scientific">Deerpox virus (strain Mule deer/United States/W-848-83/1983)</name>
    <name type="common">DPV</name>
    <dbReference type="NCBI Taxonomy" id="305674"/>
    <lineage>
        <taxon>Viruses</taxon>
        <taxon>Varidnaviria</taxon>
        <taxon>Bamfordvirae</taxon>
        <taxon>Nucleocytoviricota</taxon>
        <taxon>Pokkesviricetes</taxon>
        <taxon>Chitovirales</taxon>
        <taxon>Poxviridae</taxon>
        <taxon>Chordopoxvirinae</taxon>
        <taxon>Cervidpoxvirus</taxon>
        <taxon>Cervidpoxvirus muledeerpox</taxon>
        <taxon>Mule deerpox virus</taxon>
    </lineage>
</organism>
<protein>
    <submittedName>
        <fullName evidence="3">Ankyrin repeat protein</fullName>
    </submittedName>
</protein>
<name>Q08FY6_DPV83</name>